<dbReference type="EMBL" id="CM007387">
    <property type="protein sequence ID" value="ONK64157.1"/>
    <property type="molecule type" value="Genomic_DNA"/>
</dbReference>
<sequence>MLGGIVKSRALKILDTINEEEIDDIEAFSLSFGNFLSLKFAWRVKVGILGFKATRSSTEPLITASTTSISHDHTNLHPPSTSAPAPPYLVGIVVWIILMNTSFIV</sequence>
<gene>
    <name evidence="1" type="ORF">A4U43_C07F22690</name>
</gene>
<name>A0A5P1EG20_ASPOF</name>
<protein>
    <submittedName>
        <fullName evidence="1">Uncharacterized protein</fullName>
    </submittedName>
</protein>
<organism evidence="1 2">
    <name type="scientific">Asparagus officinalis</name>
    <name type="common">Garden asparagus</name>
    <dbReference type="NCBI Taxonomy" id="4686"/>
    <lineage>
        <taxon>Eukaryota</taxon>
        <taxon>Viridiplantae</taxon>
        <taxon>Streptophyta</taxon>
        <taxon>Embryophyta</taxon>
        <taxon>Tracheophyta</taxon>
        <taxon>Spermatophyta</taxon>
        <taxon>Magnoliopsida</taxon>
        <taxon>Liliopsida</taxon>
        <taxon>Asparagales</taxon>
        <taxon>Asparagaceae</taxon>
        <taxon>Asparagoideae</taxon>
        <taxon>Asparagus</taxon>
    </lineage>
</organism>
<evidence type="ECO:0000313" key="2">
    <source>
        <dbReference type="Proteomes" id="UP000243459"/>
    </source>
</evidence>
<keyword evidence="2" id="KW-1185">Reference proteome</keyword>
<dbReference type="Gramene" id="ONK64157">
    <property type="protein sequence ID" value="ONK64157"/>
    <property type="gene ID" value="A4U43_C07F22690"/>
</dbReference>
<dbReference type="Proteomes" id="UP000243459">
    <property type="component" value="Chromosome 7"/>
</dbReference>
<accession>A0A5P1EG20</accession>
<dbReference type="AlphaFoldDB" id="A0A5P1EG20"/>
<proteinExistence type="predicted"/>
<reference evidence="2" key="1">
    <citation type="journal article" date="2017" name="Nat. Commun.">
        <title>The asparagus genome sheds light on the origin and evolution of a young Y chromosome.</title>
        <authorList>
            <person name="Harkess A."/>
            <person name="Zhou J."/>
            <person name="Xu C."/>
            <person name="Bowers J.E."/>
            <person name="Van der Hulst R."/>
            <person name="Ayyampalayam S."/>
            <person name="Mercati F."/>
            <person name="Riccardi P."/>
            <person name="McKain M.R."/>
            <person name="Kakrana A."/>
            <person name="Tang H."/>
            <person name="Ray J."/>
            <person name="Groenendijk J."/>
            <person name="Arikit S."/>
            <person name="Mathioni S.M."/>
            <person name="Nakano M."/>
            <person name="Shan H."/>
            <person name="Telgmann-Rauber A."/>
            <person name="Kanno A."/>
            <person name="Yue Z."/>
            <person name="Chen H."/>
            <person name="Li W."/>
            <person name="Chen Y."/>
            <person name="Xu X."/>
            <person name="Zhang Y."/>
            <person name="Luo S."/>
            <person name="Chen H."/>
            <person name="Gao J."/>
            <person name="Mao Z."/>
            <person name="Pires J.C."/>
            <person name="Luo M."/>
            <person name="Kudrna D."/>
            <person name="Wing R.A."/>
            <person name="Meyers B.C."/>
            <person name="Yi K."/>
            <person name="Kong H."/>
            <person name="Lavrijsen P."/>
            <person name="Sunseri F."/>
            <person name="Falavigna A."/>
            <person name="Ye Y."/>
            <person name="Leebens-Mack J.H."/>
            <person name="Chen G."/>
        </authorList>
    </citation>
    <scope>NUCLEOTIDE SEQUENCE [LARGE SCALE GENOMIC DNA]</scope>
    <source>
        <strain evidence="2">cv. DH0086</strain>
    </source>
</reference>
<evidence type="ECO:0000313" key="1">
    <source>
        <dbReference type="EMBL" id="ONK64157.1"/>
    </source>
</evidence>